<keyword evidence="3" id="KW-0413">Isomerase</keyword>
<dbReference type="Proteomes" id="UP000275267">
    <property type="component" value="Unassembled WGS sequence"/>
</dbReference>
<dbReference type="EMBL" id="PQIB02000008">
    <property type="protein sequence ID" value="RLN04155.1"/>
    <property type="molecule type" value="Genomic_DNA"/>
</dbReference>
<dbReference type="InterPro" id="IPR001179">
    <property type="entry name" value="PPIase_FKBP_dom"/>
</dbReference>
<keyword evidence="7" id="KW-1185">Reference proteome</keyword>
<dbReference type="SUPFAM" id="SSF54534">
    <property type="entry name" value="FKBP-like"/>
    <property type="match status" value="4"/>
</dbReference>
<feature type="compositionally biased region" description="Acidic residues" evidence="4">
    <location>
        <begin position="158"/>
        <end position="202"/>
    </location>
</feature>
<dbReference type="GO" id="GO:0003755">
    <property type="term" value="F:peptidyl-prolyl cis-trans isomerase activity"/>
    <property type="evidence" value="ECO:0007669"/>
    <property type="project" value="UniProtKB-KW"/>
</dbReference>
<feature type="region of interest" description="Disordered" evidence="4">
    <location>
        <begin position="1"/>
        <end position="54"/>
    </location>
</feature>
<feature type="compositionally biased region" description="Acidic residues" evidence="4">
    <location>
        <begin position="211"/>
        <end position="239"/>
    </location>
</feature>
<feature type="compositionally biased region" description="Polar residues" evidence="4">
    <location>
        <begin position="30"/>
        <end position="42"/>
    </location>
</feature>
<feature type="compositionally biased region" description="Basic residues" evidence="4">
    <location>
        <begin position="1"/>
        <end position="15"/>
    </location>
</feature>
<evidence type="ECO:0000256" key="4">
    <source>
        <dbReference type="SAM" id="MobiDB-lite"/>
    </source>
</evidence>
<evidence type="ECO:0000256" key="3">
    <source>
        <dbReference type="PROSITE-ProRule" id="PRU00277"/>
    </source>
</evidence>
<feature type="region of interest" description="Disordered" evidence="4">
    <location>
        <begin position="158"/>
        <end position="245"/>
    </location>
</feature>
<proteinExistence type="predicted"/>
<dbReference type="PANTHER" id="PTHR46512:SF11">
    <property type="entry name" value="PEPTIDYLPROLYL ISOMERASE"/>
    <property type="match status" value="1"/>
</dbReference>
<keyword evidence="1" id="KW-0677">Repeat</keyword>
<dbReference type="InterPro" id="IPR050754">
    <property type="entry name" value="FKBP4/5/8-like"/>
</dbReference>
<dbReference type="InterPro" id="IPR011990">
    <property type="entry name" value="TPR-like_helical_dom_sf"/>
</dbReference>
<evidence type="ECO:0000259" key="5">
    <source>
        <dbReference type="PROSITE" id="PS50059"/>
    </source>
</evidence>
<feature type="domain" description="PPIase FKBP-type" evidence="5">
    <location>
        <begin position="448"/>
        <end position="540"/>
    </location>
</feature>
<reference evidence="7" key="1">
    <citation type="journal article" date="2019" name="Nat. Commun.">
        <title>The genome of broomcorn millet.</title>
        <authorList>
            <person name="Zou C."/>
            <person name="Miki D."/>
            <person name="Li D."/>
            <person name="Tang Q."/>
            <person name="Xiao L."/>
            <person name="Rajput S."/>
            <person name="Deng P."/>
            <person name="Jia W."/>
            <person name="Huang R."/>
            <person name="Zhang M."/>
            <person name="Sun Y."/>
            <person name="Hu J."/>
            <person name="Fu X."/>
            <person name="Schnable P.S."/>
            <person name="Li F."/>
            <person name="Zhang H."/>
            <person name="Feng B."/>
            <person name="Zhu X."/>
            <person name="Liu R."/>
            <person name="Schnable J.C."/>
            <person name="Zhu J.-K."/>
            <person name="Zhang H."/>
        </authorList>
    </citation>
    <scope>NUCLEOTIDE SEQUENCE [LARGE SCALE GENOMIC DNA]</scope>
</reference>
<sequence length="748" mass="83579">MGGRRRRRLGGRRRSSSFPSHVAEQEGTDESSGADTSVQDTNRPQDDAHGRFFFRTYGTRRPDPWIDPRDKIMVLHAIMFPRHSSRNENVVSSEISEVLSPGDFMKTIVRHGDGSYLPKNGVGVEVHLTATSSDGCQFASTRQGEPLSFVLGAGLGEEEEGADNDVCGGDEDDDIDKEEDNDDGEDDIGQEEEEEEEEEEEGGGGGGGGGGEEEEGMEEEEEEEDDDDDDKEEEEEEEDTINKGGIAALLHTAIGTMRIGERAVFTIAFSSPCDETGNSETAASVDTVQYDIELLSAFHDLHGDRGIIMKLISGGCDWSLSSWDVQPTESDCYVTVKYEARLTDGTLISKSDGIEFSVEDGHFCPAISTAVLFLRERQKAKLTVKPQYAFGDEGRPRKADDGEVPPNATIEVNLELLFMSFVFGVGHDETIQVRRLRRGPGNECAGEDSLVQVRLIGRLQDGTVFMNKGHNGTKTYEIKISQDQVVDGLDEAMSMMTEGDIYLVTVPPEHAFGSEGSQQQLAFVPANATVTFEVELVSIISKRKHYGDMETKECIETAWKKKEEGDVLVRSKQYKQASKRYDKAVEVISLQLPFDESFIYTIEEIEAYLYKKDEIEAGRAQQIPISQIDAWGEYALEELDKYVELRMLIVPSNLCNAECQMDLGNYQKAAHLCTEVLILDSKHTEAQRIRSQAYSLLSDNRLTELDIMITLEDFGLNRVPENDVGRRLWLFNRYMYYRLYGSKSFMGR</sequence>
<evidence type="ECO:0000256" key="1">
    <source>
        <dbReference type="ARBA" id="ARBA00022737"/>
    </source>
</evidence>
<dbReference type="PANTHER" id="PTHR46512">
    <property type="entry name" value="PEPTIDYLPROLYL ISOMERASE"/>
    <property type="match status" value="1"/>
</dbReference>
<dbReference type="EC" id="5.2.1.8" evidence="3"/>
<dbReference type="Gene3D" id="1.25.40.10">
    <property type="entry name" value="Tetratricopeptide repeat domain"/>
    <property type="match status" value="1"/>
</dbReference>
<keyword evidence="2" id="KW-0802">TPR repeat</keyword>
<accession>A0A3L6RK89</accession>
<dbReference type="Pfam" id="PF00254">
    <property type="entry name" value="FKBP_C"/>
    <property type="match status" value="2"/>
</dbReference>
<dbReference type="Gene3D" id="3.10.50.40">
    <property type="match status" value="3"/>
</dbReference>
<name>A0A3L6RK89_PANMI</name>
<comment type="caution">
    <text evidence="6">The sequence shown here is derived from an EMBL/GenBank/DDBJ whole genome shotgun (WGS) entry which is preliminary data.</text>
</comment>
<dbReference type="AlphaFoldDB" id="A0A3L6RK89"/>
<organism evidence="6 7">
    <name type="scientific">Panicum miliaceum</name>
    <name type="common">Proso millet</name>
    <name type="synonym">Broomcorn millet</name>
    <dbReference type="NCBI Taxonomy" id="4540"/>
    <lineage>
        <taxon>Eukaryota</taxon>
        <taxon>Viridiplantae</taxon>
        <taxon>Streptophyta</taxon>
        <taxon>Embryophyta</taxon>
        <taxon>Tracheophyta</taxon>
        <taxon>Spermatophyta</taxon>
        <taxon>Magnoliopsida</taxon>
        <taxon>Liliopsida</taxon>
        <taxon>Poales</taxon>
        <taxon>Poaceae</taxon>
        <taxon>PACMAD clade</taxon>
        <taxon>Panicoideae</taxon>
        <taxon>Panicodae</taxon>
        <taxon>Paniceae</taxon>
        <taxon>Panicinae</taxon>
        <taxon>Panicum</taxon>
        <taxon>Panicum sect. Panicum</taxon>
    </lineage>
</organism>
<evidence type="ECO:0000313" key="7">
    <source>
        <dbReference type="Proteomes" id="UP000275267"/>
    </source>
</evidence>
<feature type="domain" description="PPIase FKBP-type" evidence="5">
    <location>
        <begin position="331"/>
        <end position="420"/>
    </location>
</feature>
<dbReference type="STRING" id="4540.A0A3L6RK89"/>
<evidence type="ECO:0000313" key="6">
    <source>
        <dbReference type="EMBL" id="RLN04155.1"/>
    </source>
</evidence>
<comment type="catalytic activity">
    <reaction evidence="3">
        <text>[protein]-peptidylproline (omega=180) = [protein]-peptidylproline (omega=0)</text>
        <dbReference type="Rhea" id="RHEA:16237"/>
        <dbReference type="Rhea" id="RHEA-COMP:10747"/>
        <dbReference type="Rhea" id="RHEA-COMP:10748"/>
        <dbReference type="ChEBI" id="CHEBI:83833"/>
        <dbReference type="ChEBI" id="CHEBI:83834"/>
        <dbReference type="EC" id="5.2.1.8"/>
    </reaction>
</comment>
<dbReference type="OrthoDB" id="1902587at2759"/>
<dbReference type="PROSITE" id="PS50059">
    <property type="entry name" value="FKBP_PPIASE"/>
    <property type="match status" value="2"/>
</dbReference>
<protein>
    <recommendedName>
        <fullName evidence="3">peptidylprolyl isomerase</fullName>
        <ecNumber evidence="3">5.2.1.8</ecNumber>
    </recommendedName>
</protein>
<gene>
    <name evidence="6" type="ORF">C2845_PM13G08000</name>
</gene>
<dbReference type="InterPro" id="IPR046357">
    <property type="entry name" value="PPIase_dom_sf"/>
</dbReference>
<keyword evidence="3" id="KW-0697">Rotamase</keyword>
<evidence type="ECO:0000256" key="2">
    <source>
        <dbReference type="ARBA" id="ARBA00022803"/>
    </source>
</evidence>
<dbReference type="SUPFAM" id="SSF48452">
    <property type="entry name" value="TPR-like"/>
    <property type="match status" value="1"/>
</dbReference>